<reference evidence="3 4" key="1">
    <citation type="submission" date="2019-06" db="EMBL/GenBank/DDBJ databases">
        <title>Sequencing the genomes of 1000 actinobacteria strains.</title>
        <authorList>
            <person name="Klenk H.-P."/>
        </authorList>
    </citation>
    <scope>NUCLEOTIDE SEQUENCE [LARGE SCALE GENOMIC DNA]</scope>
    <source>
        <strain evidence="3 4">DSM 45301</strain>
    </source>
</reference>
<dbReference type="OrthoDB" id="3395286at2"/>
<evidence type="ECO:0000259" key="2">
    <source>
        <dbReference type="Pfam" id="PF09350"/>
    </source>
</evidence>
<comment type="caution">
    <text evidence="3">The sequence shown here is derived from an EMBL/GenBank/DDBJ whole genome shotgun (WGS) entry which is preliminary data.</text>
</comment>
<dbReference type="EMBL" id="VFPA01000002">
    <property type="protein sequence ID" value="TQM10813.1"/>
    <property type="molecule type" value="Genomic_DNA"/>
</dbReference>
<feature type="region of interest" description="Disordered" evidence="1">
    <location>
        <begin position="129"/>
        <end position="158"/>
    </location>
</feature>
<protein>
    <submittedName>
        <fullName evidence="3">Uncharacterized protein DUF1992</fullName>
    </submittedName>
</protein>
<name>A0A543DNE5_9PSEU</name>
<dbReference type="InterPro" id="IPR018961">
    <property type="entry name" value="DnaJ_homolog_subfam-C_membr-28"/>
</dbReference>
<evidence type="ECO:0000313" key="4">
    <source>
        <dbReference type="Proteomes" id="UP000315677"/>
    </source>
</evidence>
<keyword evidence="4" id="KW-1185">Reference proteome</keyword>
<evidence type="ECO:0000256" key="1">
    <source>
        <dbReference type="SAM" id="MobiDB-lite"/>
    </source>
</evidence>
<dbReference type="Pfam" id="PF09350">
    <property type="entry name" value="DJC28_CD"/>
    <property type="match status" value="1"/>
</dbReference>
<dbReference type="Proteomes" id="UP000315677">
    <property type="component" value="Unassembled WGS sequence"/>
</dbReference>
<dbReference type="AlphaFoldDB" id="A0A543DNE5"/>
<feature type="domain" description="DnaJ homologue subfamily C member 28 conserved" evidence="2">
    <location>
        <begin position="13"/>
        <end position="82"/>
    </location>
</feature>
<organism evidence="3 4">
    <name type="scientific">Pseudonocardia kunmingensis</name>
    <dbReference type="NCBI Taxonomy" id="630975"/>
    <lineage>
        <taxon>Bacteria</taxon>
        <taxon>Bacillati</taxon>
        <taxon>Actinomycetota</taxon>
        <taxon>Actinomycetes</taxon>
        <taxon>Pseudonocardiales</taxon>
        <taxon>Pseudonocardiaceae</taxon>
        <taxon>Pseudonocardia</taxon>
    </lineage>
</organism>
<feature type="compositionally biased region" description="Low complexity" evidence="1">
    <location>
        <begin position="139"/>
        <end position="150"/>
    </location>
</feature>
<evidence type="ECO:0000313" key="3">
    <source>
        <dbReference type="EMBL" id="TQM10813.1"/>
    </source>
</evidence>
<proteinExistence type="predicted"/>
<gene>
    <name evidence="3" type="ORF">FB558_3335</name>
</gene>
<dbReference type="RefSeq" id="WP_142054470.1">
    <property type="nucleotide sequence ID" value="NZ_VFPA01000002.1"/>
</dbReference>
<sequence length="158" mass="17936">MNEAYWARYESAIDKQIRMAEERGDFADLPGKGKPLPGLDGPDDENWWIKSYIAREGVPSEAMLPTPLQLRKEAERLPDTVRELPTEQAVRGAVAELNRRIAEWLRAPSGPAVPVRLVDADAIVEGWRRHRPAPPPAPAAAEARPQPRTPWWRRLRRP</sequence>
<accession>A0A543DNE5</accession>